<dbReference type="AlphaFoldDB" id="A0A918C555"/>
<keyword evidence="3 4" id="KW-0472">Membrane</keyword>
<sequence length="468" mass="50823">MSELLQDSAPDTPSDRLPLALARRTMRLSMYEGGFAMFFINWTSGSVLTGYALHLGASDTALGLIASVPLLAQAISPVAAWLAARRGSRRATAVLCAVVGRGLWLLTPLLAVAPLPGEGRAAALLAVVAVSSLFIAANGALWTAWMGDVVPWKERGRYFGLRTGVLGVVGTLANLLAGFWLDRVAAPLNFQVVLTVAAVMGLLAAVLLTRHDEPGLSGTPLRMRRTISLPLGDPNFRRLLAFAVYWQFAVLIAAPFVLPYFLTHLHMSYVQIAIWGTISAVAAFFLAPTWGRLSDRVGNKPVLAISTFLAGTLLPVSWMVASPGMLWPIWISAVVDALVWSAINPGIFNLSLASTPVSNRAAFIAVFSAATGLSGFVGGLLSGPLLELYRAVTPPNGAWTPYHWLFITSGVFRMLAWALLRRVEENGAWRTRALLSETRQRIRPGRQRALYPWKVRPRPPKRHDHREP</sequence>
<dbReference type="RefSeq" id="WP_189089911.1">
    <property type="nucleotide sequence ID" value="NZ_BMQL01000009.1"/>
</dbReference>
<evidence type="ECO:0000313" key="6">
    <source>
        <dbReference type="EMBL" id="GGR07327.1"/>
    </source>
</evidence>
<protein>
    <submittedName>
        <fullName evidence="6">MFS transporter</fullName>
    </submittedName>
</protein>
<feature type="transmembrane region" description="Helical" evidence="4">
    <location>
        <begin position="187"/>
        <end position="208"/>
    </location>
</feature>
<dbReference type="PANTHER" id="PTHR23526">
    <property type="entry name" value="INTEGRAL MEMBRANE TRANSPORT PROTEIN-RELATED"/>
    <property type="match status" value="1"/>
</dbReference>
<dbReference type="InterPro" id="IPR011701">
    <property type="entry name" value="MFS"/>
</dbReference>
<dbReference type="GO" id="GO:0022857">
    <property type="term" value="F:transmembrane transporter activity"/>
    <property type="evidence" value="ECO:0007669"/>
    <property type="project" value="InterPro"/>
</dbReference>
<dbReference type="Gene3D" id="1.20.1250.20">
    <property type="entry name" value="MFS general substrate transporter like domains"/>
    <property type="match status" value="2"/>
</dbReference>
<feature type="transmembrane region" description="Helical" evidence="4">
    <location>
        <begin position="327"/>
        <end position="350"/>
    </location>
</feature>
<dbReference type="InterPro" id="IPR052528">
    <property type="entry name" value="Sugar_transport-like"/>
</dbReference>
<feature type="transmembrane region" description="Helical" evidence="4">
    <location>
        <begin position="60"/>
        <end position="84"/>
    </location>
</feature>
<feature type="transmembrane region" description="Helical" evidence="4">
    <location>
        <begin position="362"/>
        <end position="382"/>
    </location>
</feature>
<evidence type="ECO:0000259" key="5">
    <source>
        <dbReference type="PROSITE" id="PS50850"/>
    </source>
</evidence>
<evidence type="ECO:0000256" key="1">
    <source>
        <dbReference type="ARBA" id="ARBA00022692"/>
    </source>
</evidence>
<feature type="transmembrane region" description="Helical" evidence="4">
    <location>
        <begin position="239"/>
        <end position="262"/>
    </location>
</feature>
<feature type="transmembrane region" description="Helical" evidence="4">
    <location>
        <begin position="159"/>
        <end position="181"/>
    </location>
</feature>
<dbReference type="PROSITE" id="PS50850">
    <property type="entry name" value="MFS"/>
    <property type="match status" value="1"/>
</dbReference>
<dbReference type="EMBL" id="BMQL01000009">
    <property type="protein sequence ID" value="GGR07327.1"/>
    <property type="molecule type" value="Genomic_DNA"/>
</dbReference>
<proteinExistence type="predicted"/>
<dbReference type="Pfam" id="PF07690">
    <property type="entry name" value="MFS_1"/>
    <property type="match status" value="1"/>
</dbReference>
<dbReference type="PANTHER" id="PTHR23526:SF2">
    <property type="entry name" value="MAJOR FACILITATOR SUPERFAMILY (MFS) PROFILE DOMAIN-CONTAINING PROTEIN"/>
    <property type="match status" value="1"/>
</dbReference>
<keyword evidence="1 4" id="KW-0812">Transmembrane</keyword>
<reference evidence="6" key="1">
    <citation type="journal article" date="2014" name="Int. J. Syst. Evol. Microbiol.">
        <title>Complete genome sequence of Corynebacterium casei LMG S-19264T (=DSM 44701T), isolated from a smear-ripened cheese.</title>
        <authorList>
            <consortium name="US DOE Joint Genome Institute (JGI-PGF)"/>
            <person name="Walter F."/>
            <person name="Albersmeier A."/>
            <person name="Kalinowski J."/>
            <person name="Ruckert C."/>
        </authorList>
    </citation>
    <scope>NUCLEOTIDE SEQUENCE</scope>
    <source>
        <strain evidence="6">JCM 31311</strain>
    </source>
</reference>
<reference evidence="6" key="2">
    <citation type="submission" date="2020-09" db="EMBL/GenBank/DDBJ databases">
        <authorList>
            <person name="Sun Q."/>
            <person name="Ohkuma M."/>
        </authorList>
    </citation>
    <scope>NUCLEOTIDE SEQUENCE</scope>
    <source>
        <strain evidence="6">JCM 31311</strain>
    </source>
</reference>
<feature type="transmembrane region" description="Helical" evidence="4">
    <location>
        <begin position="302"/>
        <end position="321"/>
    </location>
</feature>
<keyword evidence="2 4" id="KW-1133">Transmembrane helix</keyword>
<accession>A0A918C555</accession>
<dbReference type="InterPro" id="IPR036259">
    <property type="entry name" value="MFS_trans_sf"/>
</dbReference>
<feature type="transmembrane region" description="Helical" evidence="4">
    <location>
        <begin position="268"/>
        <end position="290"/>
    </location>
</feature>
<evidence type="ECO:0000256" key="4">
    <source>
        <dbReference type="SAM" id="Phobius"/>
    </source>
</evidence>
<feature type="transmembrane region" description="Helical" evidence="4">
    <location>
        <begin position="33"/>
        <end position="54"/>
    </location>
</feature>
<name>A0A918C555_9DEIO</name>
<feature type="domain" description="Major facilitator superfamily (MFS) profile" evidence="5">
    <location>
        <begin position="190"/>
        <end position="468"/>
    </location>
</feature>
<feature type="transmembrane region" description="Helical" evidence="4">
    <location>
        <begin position="402"/>
        <end position="420"/>
    </location>
</feature>
<evidence type="ECO:0000256" key="3">
    <source>
        <dbReference type="ARBA" id="ARBA00023136"/>
    </source>
</evidence>
<evidence type="ECO:0000313" key="7">
    <source>
        <dbReference type="Proteomes" id="UP000603865"/>
    </source>
</evidence>
<dbReference type="Proteomes" id="UP000603865">
    <property type="component" value="Unassembled WGS sequence"/>
</dbReference>
<feature type="transmembrane region" description="Helical" evidence="4">
    <location>
        <begin position="121"/>
        <end position="147"/>
    </location>
</feature>
<keyword evidence="7" id="KW-1185">Reference proteome</keyword>
<feature type="transmembrane region" description="Helical" evidence="4">
    <location>
        <begin position="91"/>
        <end position="115"/>
    </location>
</feature>
<organism evidence="6 7">
    <name type="scientific">Deinococcus ruber</name>
    <dbReference type="NCBI Taxonomy" id="1848197"/>
    <lineage>
        <taxon>Bacteria</taxon>
        <taxon>Thermotogati</taxon>
        <taxon>Deinococcota</taxon>
        <taxon>Deinococci</taxon>
        <taxon>Deinococcales</taxon>
        <taxon>Deinococcaceae</taxon>
        <taxon>Deinococcus</taxon>
    </lineage>
</organism>
<comment type="caution">
    <text evidence="6">The sequence shown here is derived from an EMBL/GenBank/DDBJ whole genome shotgun (WGS) entry which is preliminary data.</text>
</comment>
<dbReference type="SUPFAM" id="SSF103473">
    <property type="entry name" value="MFS general substrate transporter"/>
    <property type="match status" value="1"/>
</dbReference>
<dbReference type="InterPro" id="IPR020846">
    <property type="entry name" value="MFS_dom"/>
</dbReference>
<evidence type="ECO:0000256" key="2">
    <source>
        <dbReference type="ARBA" id="ARBA00022989"/>
    </source>
</evidence>
<gene>
    <name evidence="6" type="ORF">GCM10008957_20000</name>
</gene>